<gene>
    <name evidence="9" type="ORF">Agub_g13032</name>
</gene>
<feature type="binding site" evidence="6">
    <location>
        <position position="389"/>
    </location>
    <ligand>
        <name>Zn(2+)</name>
        <dbReference type="ChEBI" id="CHEBI:29105"/>
    </ligand>
</feature>
<feature type="transmembrane region" description="Helical" evidence="8">
    <location>
        <begin position="285"/>
        <end position="307"/>
    </location>
</feature>
<feature type="transmembrane region" description="Helical" evidence="8">
    <location>
        <begin position="378"/>
        <end position="400"/>
    </location>
</feature>
<protein>
    <submittedName>
        <fullName evidence="9">Uncharacterized protein</fullName>
    </submittedName>
</protein>
<proteinExistence type="inferred from homology"/>
<keyword evidence="5 8" id="KW-0472">Membrane</keyword>
<feature type="transmembrane region" description="Helical" evidence="8">
    <location>
        <begin position="220"/>
        <end position="244"/>
    </location>
</feature>
<keyword evidence="6" id="KW-0479">Metal-binding</keyword>
<organism evidence="9 10">
    <name type="scientific">Astrephomene gubernaculifera</name>
    <dbReference type="NCBI Taxonomy" id="47775"/>
    <lineage>
        <taxon>Eukaryota</taxon>
        <taxon>Viridiplantae</taxon>
        <taxon>Chlorophyta</taxon>
        <taxon>core chlorophytes</taxon>
        <taxon>Chlorophyceae</taxon>
        <taxon>CS clade</taxon>
        <taxon>Chlamydomonadales</taxon>
        <taxon>Astrephomenaceae</taxon>
        <taxon>Astrephomene</taxon>
    </lineage>
</organism>
<feature type="transmembrane region" description="Helical" evidence="8">
    <location>
        <begin position="319"/>
        <end position="341"/>
    </location>
</feature>
<evidence type="ECO:0000256" key="4">
    <source>
        <dbReference type="ARBA" id="ARBA00022989"/>
    </source>
</evidence>
<feature type="transmembrane region" description="Helical" evidence="8">
    <location>
        <begin position="256"/>
        <end position="273"/>
    </location>
</feature>
<dbReference type="GO" id="GO:0038023">
    <property type="term" value="F:signaling receptor activity"/>
    <property type="evidence" value="ECO:0007669"/>
    <property type="project" value="TreeGrafter"/>
</dbReference>
<evidence type="ECO:0000256" key="5">
    <source>
        <dbReference type="ARBA" id="ARBA00023136"/>
    </source>
</evidence>
<evidence type="ECO:0000256" key="1">
    <source>
        <dbReference type="ARBA" id="ARBA00004141"/>
    </source>
</evidence>
<evidence type="ECO:0000256" key="7">
    <source>
        <dbReference type="SAM" id="MobiDB-lite"/>
    </source>
</evidence>
<dbReference type="InterPro" id="IPR004254">
    <property type="entry name" value="AdipoR/HlyIII-related"/>
</dbReference>
<dbReference type="Proteomes" id="UP001054857">
    <property type="component" value="Unassembled WGS sequence"/>
</dbReference>
<dbReference type="GO" id="GO:0009744">
    <property type="term" value="P:response to sucrose"/>
    <property type="evidence" value="ECO:0007669"/>
    <property type="project" value="UniProtKB-ARBA"/>
</dbReference>
<keyword evidence="6" id="KW-0862">Zinc</keyword>
<evidence type="ECO:0000313" key="10">
    <source>
        <dbReference type="Proteomes" id="UP001054857"/>
    </source>
</evidence>
<keyword evidence="3 8" id="KW-0812">Transmembrane</keyword>
<keyword evidence="10" id="KW-1185">Reference proteome</keyword>
<feature type="binding site" evidence="6">
    <location>
        <position position="385"/>
    </location>
    <ligand>
        <name>Zn(2+)</name>
        <dbReference type="ChEBI" id="CHEBI:29105"/>
    </ligand>
</feature>
<comment type="similarity">
    <text evidence="2">Belongs to the ADIPOR family.</text>
</comment>
<name>A0AAD3HR52_9CHLO</name>
<evidence type="ECO:0000256" key="6">
    <source>
        <dbReference type="PIRSR" id="PIRSR604254-1"/>
    </source>
</evidence>
<feature type="region of interest" description="Disordered" evidence="7">
    <location>
        <begin position="1"/>
        <end position="37"/>
    </location>
</feature>
<feature type="transmembrane region" description="Helical" evidence="8">
    <location>
        <begin position="85"/>
        <end position="104"/>
    </location>
</feature>
<feature type="transmembrane region" description="Helical" evidence="8">
    <location>
        <begin position="347"/>
        <end position="366"/>
    </location>
</feature>
<comment type="subcellular location">
    <subcellularLocation>
        <location evidence="1">Membrane</location>
        <topology evidence="1">Multi-pass membrane protein</topology>
    </subcellularLocation>
</comment>
<evidence type="ECO:0000256" key="8">
    <source>
        <dbReference type="SAM" id="Phobius"/>
    </source>
</evidence>
<reference evidence="9 10" key="1">
    <citation type="journal article" date="2021" name="Sci. Rep.">
        <title>Genome sequencing of the multicellular alga Astrephomene provides insights into convergent evolution of germ-soma differentiation.</title>
        <authorList>
            <person name="Yamashita S."/>
            <person name="Yamamoto K."/>
            <person name="Matsuzaki R."/>
            <person name="Suzuki S."/>
            <person name="Yamaguchi H."/>
            <person name="Hirooka S."/>
            <person name="Minakuchi Y."/>
            <person name="Miyagishima S."/>
            <person name="Kawachi M."/>
            <person name="Toyoda A."/>
            <person name="Nozaki H."/>
        </authorList>
    </citation>
    <scope>NUCLEOTIDE SEQUENCE [LARGE SCALE GENOMIC DNA]</scope>
    <source>
        <strain evidence="9 10">NIES-4017</strain>
    </source>
</reference>
<evidence type="ECO:0000256" key="2">
    <source>
        <dbReference type="ARBA" id="ARBA00007018"/>
    </source>
</evidence>
<comment type="caution">
    <text evidence="9">The sequence shown here is derived from an EMBL/GenBank/DDBJ whole genome shotgun (WGS) entry which is preliminary data.</text>
</comment>
<feature type="binding site" evidence="6">
    <location>
        <position position="240"/>
    </location>
    <ligand>
        <name>Zn(2+)</name>
        <dbReference type="ChEBI" id="CHEBI:29105"/>
    </ligand>
</feature>
<dbReference type="PANTHER" id="PTHR20855:SF52">
    <property type="entry name" value="ADIPONECTIN RECEPTOR PROTEIN"/>
    <property type="match status" value="1"/>
</dbReference>
<evidence type="ECO:0000313" key="9">
    <source>
        <dbReference type="EMBL" id="GFR50764.1"/>
    </source>
</evidence>
<dbReference type="PANTHER" id="PTHR20855">
    <property type="entry name" value="ADIPOR/PROGESTIN RECEPTOR-RELATED"/>
    <property type="match status" value="1"/>
</dbReference>
<keyword evidence="4 8" id="KW-1133">Transmembrane helix</keyword>
<dbReference type="GO" id="GO:0046872">
    <property type="term" value="F:metal ion binding"/>
    <property type="evidence" value="ECO:0007669"/>
    <property type="project" value="UniProtKB-KW"/>
</dbReference>
<accession>A0AAD3HR52</accession>
<dbReference type="Pfam" id="PF03006">
    <property type="entry name" value="HlyIII"/>
    <property type="match status" value="1"/>
</dbReference>
<dbReference type="AlphaFoldDB" id="A0AAD3HR52"/>
<evidence type="ECO:0000256" key="3">
    <source>
        <dbReference type="ARBA" id="ARBA00022692"/>
    </source>
</evidence>
<dbReference type="GO" id="GO:0016020">
    <property type="term" value="C:membrane"/>
    <property type="evidence" value="ECO:0007669"/>
    <property type="project" value="UniProtKB-SubCell"/>
</dbReference>
<dbReference type="EMBL" id="BMAR01000040">
    <property type="protein sequence ID" value="GFR50764.1"/>
    <property type="molecule type" value="Genomic_DNA"/>
</dbReference>
<sequence>MPSLPSEHGVKESSRAAVEASRNAPLRRRRPAAGTTVDAGTLQFNDMPDYLQDNEFIKSYYRNPKMPFKQTLGSLFGIHNETGNVWTHLLGFLLFAGLTFYVIAMPPMPLALGKRQIDHLWLSVRGRVHGLTDQLHNLQGRLPHLTGIANLHQLQESLDTLVHNVDSLVHDVQEEVHQAAQALHNRVHSLSDNIHHARERLNDALREALSDVLLWPIPRWPVYVFMAGAMTCLFLSAVCHLFGCCSKHLAQIIWRFDYAGIAILIVASFYPPVYYEFLCQPYWRIFYLTTTTLMGAGAVAVSLLDVFQRAEWRAFRAGMFAALGGWGAVPLLHACVALREVAAVRQATALDALMGALYLAGALIYATRVPERWLPGRFDVWLHGHQIFHILIVVAALVHWQAVMRLLAWREASGGCAGGLAGMGGMGMGGMGLQEVQGMGMGEGRAGEDAMAAAGFLGPGGGGGMGGEGGAAAAGGGAGGHEPLLIEQVWERLHAYTAEYLGALAARGEAGAAAAAGGGGGAGPGPAPNMQL</sequence>